<feature type="domain" description="CCHC-type" evidence="3">
    <location>
        <begin position="392"/>
        <end position="407"/>
    </location>
</feature>
<dbReference type="Pfam" id="PF03564">
    <property type="entry name" value="DUF1759"/>
    <property type="match status" value="1"/>
</dbReference>
<evidence type="ECO:0000256" key="2">
    <source>
        <dbReference type="SAM" id="MobiDB-lite"/>
    </source>
</evidence>
<keyword evidence="1" id="KW-0479">Metal-binding</keyword>
<dbReference type="Proteomes" id="UP001461498">
    <property type="component" value="Unassembled WGS sequence"/>
</dbReference>
<dbReference type="PANTHER" id="PTHR47331:SF1">
    <property type="entry name" value="GAG-LIKE PROTEIN"/>
    <property type="match status" value="1"/>
</dbReference>
<accession>A0AAW1DA78</accession>
<evidence type="ECO:0000313" key="4">
    <source>
        <dbReference type="EMBL" id="KAK9507919.1"/>
    </source>
</evidence>
<proteinExistence type="predicted"/>
<name>A0AAW1DA78_9HEMI</name>
<feature type="region of interest" description="Disordered" evidence="2">
    <location>
        <begin position="425"/>
        <end position="458"/>
    </location>
</feature>
<comment type="caution">
    <text evidence="4">The sequence shown here is derived from an EMBL/GenBank/DDBJ whole genome shotgun (WGS) entry which is preliminary data.</text>
</comment>
<dbReference type="GO" id="GO:0008270">
    <property type="term" value="F:zinc ion binding"/>
    <property type="evidence" value="ECO:0007669"/>
    <property type="project" value="UniProtKB-KW"/>
</dbReference>
<sequence>MPNLTNEQQIMLLTGKLKSLFDEIKIIRDDAKEADRDANNFPKFRGKYKELESLYSAYNKAWDELFELHLILDKEKDFPFDEKTHKALIRTYVYECHTVFETRMNPVPSPCASRPSLNTALLETGDISLNTSGRNRLPKINIPSFHGDILKWPQFRDIFLSMVHDDDSITLIEKFHYLVGALSGEPFQIVSAFPMSAANYASAWESLNRRFNNKRVLASSYLQRIRSFRPSAQQFDNLTHLRSFLNAVGESFSALRSLEIANEADFLKLYLALECLDSDTRKLYEDKQQGQEFPTYDSLIEFIQQRCQILELSATSIPIRSATPKASDIKPSRSHVLATVESRPLAKSPPTQDQIRYSCPKCEGDHLLFRCLTFKGMSPLERMDFVKKNHLCFNCLRPGHFPTKCPSKHNCAICRRKHHSFLHQSPNHTTTNITSTSTSQPNSTPSHPSTSTDTVTDTPSPGLVGVTAGCKTVLLGTAVVNMRDWKGSLCPIRIVIDSGSQFSIITTDCAKRLGLAWSPTKRTISAVGCVQPPPAKGTLFCQLSPINQDGMEVHTTALVMPSIIPNIPSISLSPEISKFFNSVNLADDVFWESRPIDFLLGSDLFLQILLPEPTHKITDNFGTLATIFGQVVIGVPPSNDESDKAADCLAITEPPLSHGILKDFRPSEEALLAKHPHSDDAACQTHFKNNLDHLAYL</sequence>
<dbReference type="Gene3D" id="2.40.70.10">
    <property type="entry name" value="Acid Proteases"/>
    <property type="match status" value="1"/>
</dbReference>
<keyword evidence="1" id="KW-0862">Zinc</keyword>
<dbReference type="PANTHER" id="PTHR47331">
    <property type="entry name" value="PHD-TYPE DOMAIN-CONTAINING PROTEIN"/>
    <property type="match status" value="1"/>
</dbReference>
<gene>
    <name evidence="4" type="ORF">O3M35_007679</name>
</gene>
<evidence type="ECO:0000256" key="1">
    <source>
        <dbReference type="PROSITE-ProRule" id="PRU00047"/>
    </source>
</evidence>
<dbReference type="InterPro" id="IPR005312">
    <property type="entry name" value="DUF1759"/>
</dbReference>
<keyword evidence="1" id="KW-0863">Zinc-finger</keyword>
<organism evidence="4 5">
    <name type="scientific">Rhynocoris fuscipes</name>
    <dbReference type="NCBI Taxonomy" id="488301"/>
    <lineage>
        <taxon>Eukaryota</taxon>
        <taxon>Metazoa</taxon>
        <taxon>Ecdysozoa</taxon>
        <taxon>Arthropoda</taxon>
        <taxon>Hexapoda</taxon>
        <taxon>Insecta</taxon>
        <taxon>Pterygota</taxon>
        <taxon>Neoptera</taxon>
        <taxon>Paraneoptera</taxon>
        <taxon>Hemiptera</taxon>
        <taxon>Heteroptera</taxon>
        <taxon>Panheteroptera</taxon>
        <taxon>Cimicomorpha</taxon>
        <taxon>Reduviidae</taxon>
        <taxon>Harpactorinae</taxon>
        <taxon>Harpactorini</taxon>
        <taxon>Rhynocoris</taxon>
    </lineage>
</organism>
<dbReference type="EMBL" id="JAPXFL010000004">
    <property type="protein sequence ID" value="KAK9507919.1"/>
    <property type="molecule type" value="Genomic_DNA"/>
</dbReference>
<evidence type="ECO:0000259" key="3">
    <source>
        <dbReference type="PROSITE" id="PS50158"/>
    </source>
</evidence>
<dbReference type="InterPro" id="IPR021109">
    <property type="entry name" value="Peptidase_aspartic_dom_sf"/>
</dbReference>
<dbReference type="AlphaFoldDB" id="A0AAW1DA78"/>
<evidence type="ECO:0000313" key="5">
    <source>
        <dbReference type="Proteomes" id="UP001461498"/>
    </source>
</evidence>
<reference evidence="4 5" key="1">
    <citation type="submission" date="2022-12" db="EMBL/GenBank/DDBJ databases">
        <title>Chromosome-level genome assembly of true bugs.</title>
        <authorList>
            <person name="Ma L."/>
            <person name="Li H."/>
        </authorList>
    </citation>
    <scope>NUCLEOTIDE SEQUENCE [LARGE SCALE GENOMIC DNA]</scope>
    <source>
        <strain evidence="4">Lab_2022b</strain>
    </source>
</reference>
<protein>
    <recommendedName>
        <fullName evidence="3">CCHC-type domain-containing protein</fullName>
    </recommendedName>
</protein>
<dbReference type="PROSITE" id="PS50158">
    <property type="entry name" value="ZF_CCHC"/>
    <property type="match status" value="1"/>
</dbReference>
<dbReference type="GO" id="GO:0003676">
    <property type="term" value="F:nucleic acid binding"/>
    <property type="evidence" value="ECO:0007669"/>
    <property type="project" value="InterPro"/>
</dbReference>
<keyword evidence="5" id="KW-1185">Reference proteome</keyword>
<dbReference type="InterPro" id="IPR001878">
    <property type="entry name" value="Znf_CCHC"/>
</dbReference>